<keyword evidence="4" id="KW-0012">Acyltransferase</keyword>
<dbReference type="EC" id="2.3.1.-" evidence="4"/>
<feature type="transmembrane region" description="Helical" evidence="1">
    <location>
        <begin position="174"/>
        <end position="192"/>
    </location>
</feature>
<evidence type="ECO:0000256" key="1">
    <source>
        <dbReference type="SAM" id="Phobius"/>
    </source>
</evidence>
<dbReference type="AlphaFoldDB" id="A0A8B6X267"/>
<feature type="transmembrane region" description="Helical" evidence="1">
    <location>
        <begin position="40"/>
        <end position="59"/>
    </location>
</feature>
<feature type="transmembrane region" description="Helical" evidence="1">
    <location>
        <begin position="142"/>
        <end position="162"/>
    </location>
</feature>
<reference evidence="4" key="1">
    <citation type="submission" date="2025-08" db="UniProtKB">
        <authorList>
            <consortium name="RefSeq"/>
        </authorList>
    </citation>
    <scope>IDENTIFICATION</scope>
</reference>
<feature type="transmembrane region" description="Helical" evidence="1">
    <location>
        <begin position="113"/>
        <end position="130"/>
    </location>
</feature>
<name>A0A8B6X267_9BURK</name>
<dbReference type="PANTHER" id="PTHR37312:SF1">
    <property type="entry name" value="MEMBRANE-BOUND ACYLTRANSFERASE YKRP-RELATED"/>
    <property type="match status" value="1"/>
</dbReference>
<dbReference type="InterPro" id="IPR052734">
    <property type="entry name" value="Nod_factor_acetyltransferase"/>
</dbReference>
<feature type="transmembrane region" description="Helical" evidence="1">
    <location>
        <begin position="204"/>
        <end position="225"/>
    </location>
</feature>
<dbReference type="Pfam" id="PF01757">
    <property type="entry name" value="Acyl_transf_3"/>
    <property type="match status" value="1"/>
</dbReference>
<feature type="transmembrane region" description="Helical" evidence="1">
    <location>
        <begin position="267"/>
        <end position="289"/>
    </location>
</feature>
<evidence type="ECO:0000313" key="3">
    <source>
        <dbReference type="Proteomes" id="UP000675920"/>
    </source>
</evidence>
<dbReference type="Proteomes" id="UP000675920">
    <property type="component" value="Unplaced"/>
</dbReference>
<accession>A0A8B6X267</accession>
<keyword evidence="4" id="KW-0808">Transferase</keyword>
<organism evidence="3 4">
    <name type="scientific">Derxia gummosa DSM 723</name>
    <dbReference type="NCBI Taxonomy" id="1121388"/>
    <lineage>
        <taxon>Bacteria</taxon>
        <taxon>Pseudomonadati</taxon>
        <taxon>Pseudomonadota</taxon>
        <taxon>Betaproteobacteria</taxon>
        <taxon>Burkholderiales</taxon>
        <taxon>Alcaligenaceae</taxon>
        <taxon>Derxia</taxon>
    </lineage>
</organism>
<dbReference type="InterPro" id="IPR002656">
    <property type="entry name" value="Acyl_transf_3_dom"/>
</dbReference>
<dbReference type="PANTHER" id="PTHR37312">
    <property type="entry name" value="MEMBRANE-BOUND ACYLTRANSFERASE YKRP-RELATED"/>
    <property type="match status" value="1"/>
</dbReference>
<feature type="domain" description="Acyltransferase 3" evidence="2">
    <location>
        <begin position="7"/>
        <end position="320"/>
    </location>
</feature>
<feature type="transmembrane region" description="Helical" evidence="1">
    <location>
        <begin position="301"/>
        <end position="321"/>
    </location>
</feature>
<dbReference type="GO" id="GO:0016747">
    <property type="term" value="F:acyltransferase activity, transferring groups other than amino-acyl groups"/>
    <property type="evidence" value="ECO:0007669"/>
    <property type="project" value="InterPro"/>
</dbReference>
<keyword evidence="1" id="KW-0812">Transmembrane</keyword>
<protein>
    <submittedName>
        <fullName evidence="4">Acyltransferase family protein</fullName>
        <ecNumber evidence="4">2.3.1.-</ecNumber>
    </submittedName>
</protein>
<keyword evidence="1" id="KW-1133">Transmembrane helix</keyword>
<evidence type="ECO:0000313" key="4">
    <source>
        <dbReference type="RefSeq" id="WP_028310703.1"/>
    </source>
</evidence>
<evidence type="ECO:0000259" key="2">
    <source>
        <dbReference type="Pfam" id="PF01757"/>
    </source>
</evidence>
<keyword evidence="1" id="KW-0472">Membrane</keyword>
<dbReference type="RefSeq" id="WP_028310703.1">
    <property type="nucleotide sequence ID" value="NZ_AXWS01000007.1"/>
</dbReference>
<feature type="transmembrane region" description="Helical" evidence="1">
    <location>
        <begin position="237"/>
        <end position="255"/>
    </location>
</feature>
<sequence length="354" mass="37381">MSGPRDARIDIARGLGIALVVLGHNPVFREQFPDAYRAVYLFHVPLFFFLSGWVLRPAAPADFLRRAAPRLLLPFVAVSLAAGALYVATRGWRVVDVLAGLVWATGNTLPWDPLWFLPALFLALLAASGLRLDTLSHRQAALAGAALLLLAWLVFAGGRFRAPPFVNLSGQPVGLPWSADLLPLMLLFVGLGQRARLAGLLDRVSPGLVLLVALPWFGLALGLGARTDLNFRLAAPFPLALAGALAGIGLTLALASWMTRAARVMQAFATLGEHSLIVLIFHAGIQAAVVRRFGDVDGAPLAAAAALVLGTAAGLLLPVLFGRWVVRRSARASLLLGEAGPAPRGGLLDRARGA</sequence>
<feature type="transmembrane region" description="Helical" evidence="1">
    <location>
        <begin position="71"/>
        <end position="93"/>
    </location>
</feature>
<keyword evidence="3" id="KW-1185">Reference proteome</keyword>
<proteinExistence type="predicted"/>